<dbReference type="SUPFAM" id="SSF63380">
    <property type="entry name" value="Riboflavin synthase domain-like"/>
    <property type="match status" value="1"/>
</dbReference>
<dbReference type="SUPFAM" id="SSF52343">
    <property type="entry name" value="Ferredoxin reductase-like, C-terminal NADP-linked domain"/>
    <property type="match status" value="1"/>
</dbReference>
<dbReference type="PANTHER" id="PTHR47354">
    <property type="entry name" value="NADH OXIDOREDUCTASE HCR"/>
    <property type="match status" value="1"/>
</dbReference>
<keyword evidence="4" id="KW-0614">Plasmid</keyword>
<dbReference type="PRINTS" id="PR00410">
    <property type="entry name" value="PHEHYDRXLASE"/>
</dbReference>
<keyword evidence="2" id="KW-0408">Iron</keyword>
<evidence type="ECO:0000313" key="5">
    <source>
        <dbReference type="Proteomes" id="UP000006798"/>
    </source>
</evidence>
<organism evidence="4 5">
    <name type="scientific">Cupriavidus necator (strain ATCC 43291 / DSM 13513 / CCUG 52238 / LMG 8453 / N-1)</name>
    <name type="common">Ralstonia eutropha</name>
    <dbReference type="NCBI Taxonomy" id="1042878"/>
    <lineage>
        <taxon>Bacteria</taxon>
        <taxon>Pseudomonadati</taxon>
        <taxon>Pseudomonadota</taxon>
        <taxon>Betaproteobacteria</taxon>
        <taxon>Burkholderiales</taxon>
        <taxon>Burkholderiaceae</taxon>
        <taxon>Cupriavidus</taxon>
    </lineage>
</organism>
<dbReference type="RefSeq" id="WP_013958840.1">
    <property type="nucleotide sequence ID" value="NC_015727.1"/>
</dbReference>
<dbReference type="Proteomes" id="UP000006798">
    <property type="component" value="Plasmid pBB1"/>
</dbReference>
<dbReference type="HOGENOM" id="CLU_003827_7_3_4"/>
<dbReference type="PANTHER" id="PTHR47354:SF5">
    <property type="entry name" value="PROTEIN RFBI"/>
    <property type="match status" value="1"/>
</dbReference>
<dbReference type="PROSITE" id="PS51384">
    <property type="entry name" value="FAD_FR"/>
    <property type="match status" value="1"/>
</dbReference>
<dbReference type="Gene3D" id="2.40.30.10">
    <property type="entry name" value="Translation factors"/>
    <property type="match status" value="1"/>
</dbReference>
<dbReference type="Pfam" id="PF00175">
    <property type="entry name" value="NAD_binding_1"/>
    <property type="match status" value="1"/>
</dbReference>
<evidence type="ECO:0000256" key="2">
    <source>
        <dbReference type="ARBA" id="ARBA00022714"/>
    </source>
</evidence>
<dbReference type="GO" id="GO:0051537">
    <property type="term" value="F:2 iron, 2 sulfur cluster binding"/>
    <property type="evidence" value="ECO:0007669"/>
    <property type="project" value="UniProtKB-KW"/>
</dbReference>
<evidence type="ECO:0000256" key="1">
    <source>
        <dbReference type="ARBA" id="ARBA00001974"/>
    </source>
</evidence>
<evidence type="ECO:0000313" key="4">
    <source>
        <dbReference type="EMBL" id="AEI81785.1"/>
    </source>
</evidence>
<reference evidence="4 5" key="1">
    <citation type="journal article" date="2011" name="J. Bacteriol.">
        <title>Complete genome sequence of the type strain Cupriavidus necator N-1.</title>
        <authorList>
            <person name="Poehlein A."/>
            <person name="Kusian B."/>
            <person name="Friedrich B."/>
            <person name="Daniel R."/>
            <person name="Bowien B."/>
        </authorList>
    </citation>
    <scope>NUCLEOTIDE SEQUENCE [LARGE SCALE GENOMIC DNA]</scope>
    <source>
        <strain evidence="5">ATCC 43291 / DSM 13513 / CCUG 52238 / LMG 8453 / N-1</strain>
        <plasmid evidence="4 5">pBB1</plasmid>
    </source>
</reference>
<dbReference type="AlphaFoldDB" id="F8GWR5"/>
<dbReference type="InterPro" id="IPR001433">
    <property type="entry name" value="OxRdtase_FAD/NAD-bd"/>
</dbReference>
<accession>F8GWR5</accession>
<dbReference type="KEGG" id="cnc:CNE_BB1p03610"/>
<dbReference type="GO" id="GO:0016491">
    <property type="term" value="F:oxidoreductase activity"/>
    <property type="evidence" value="ECO:0007669"/>
    <property type="project" value="InterPro"/>
</dbReference>
<geneLocation type="plasmid" evidence="4 5">
    <name>pBB1</name>
</geneLocation>
<evidence type="ECO:0000259" key="3">
    <source>
        <dbReference type="PROSITE" id="PS51384"/>
    </source>
</evidence>
<keyword evidence="2" id="KW-0479">Metal-binding</keyword>
<sequence>MSTYESRLKGCEQVADGTFAFHFEKPAGFHFKPGQAVDLVLPDPAPASAHYAARHTFSLVSAPFQDELVIATRMRDSPFKRVLKSLSVAAIVRLEGPFGSLTLHGDRARPAVLIAGGIGVTPFVSMLRQAAREQLPQRILLLYANRRPEDAAFLAELTQLEQRYKYFHLIATMTQVVKSASPWDGSTGQIDENMVRRACSEYAAPVYYVAGPPGMVESMRNVLSDLGVNDDAIRSEEFFGY</sequence>
<comment type="cofactor">
    <cofactor evidence="1">
        <name>FAD</name>
        <dbReference type="ChEBI" id="CHEBI:57692"/>
    </cofactor>
</comment>
<dbReference type="InterPro" id="IPR039261">
    <property type="entry name" value="FNR_nucleotide-bd"/>
</dbReference>
<dbReference type="Gene3D" id="3.40.50.80">
    <property type="entry name" value="Nucleotide-binding domain of ferredoxin-NADP reductase (FNR) module"/>
    <property type="match status" value="1"/>
</dbReference>
<keyword evidence="2" id="KW-0001">2Fe-2S</keyword>
<dbReference type="InterPro" id="IPR017927">
    <property type="entry name" value="FAD-bd_FR_type"/>
</dbReference>
<dbReference type="EMBL" id="CP002879">
    <property type="protein sequence ID" value="AEI81785.1"/>
    <property type="molecule type" value="Genomic_DNA"/>
</dbReference>
<gene>
    <name evidence="4" type="ordered locus">CNE_BB1p03610</name>
</gene>
<dbReference type="CDD" id="cd00322">
    <property type="entry name" value="FNR_like"/>
    <property type="match status" value="1"/>
</dbReference>
<proteinExistence type="predicted"/>
<dbReference type="InterPro" id="IPR050415">
    <property type="entry name" value="MRET"/>
</dbReference>
<keyword evidence="2" id="KW-0411">Iron-sulfur</keyword>
<name>F8GWR5_CUPNN</name>
<dbReference type="GeneID" id="34312020"/>
<protein>
    <submittedName>
        <fullName evidence="4">Oxidoreductase</fullName>
    </submittedName>
</protein>
<dbReference type="InterPro" id="IPR017938">
    <property type="entry name" value="Riboflavin_synthase-like_b-brl"/>
</dbReference>
<feature type="domain" description="FAD-binding FR-type" evidence="3">
    <location>
        <begin position="1"/>
        <end position="104"/>
    </location>
</feature>